<dbReference type="AlphaFoldDB" id="A0A8D8PKG7"/>
<accession>A0A8D8PKG7</accession>
<dbReference type="EMBL" id="HBUF01002800">
    <property type="protein sequence ID" value="CAG6606262.1"/>
    <property type="molecule type" value="Transcribed_RNA"/>
</dbReference>
<name>A0A8D8PKG7_9HEMI</name>
<protein>
    <submittedName>
        <fullName evidence="2">Uncharacterized protein</fullName>
    </submittedName>
</protein>
<reference evidence="2" key="1">
    <citation type="submission" date="2021-05" db="EMBL/GenBank/DDBJ databases">
        <authorList>
            <person name="Alioto T."/>
            <person name="Alioto T."/>
            <person name="Gomez Garrido J."/>
        </authorList>
    </citation>
    <scope>NUCLEOTIDE SEQUENCE</scope>
</reference>
<evidence type="ECO:0000313" key="2">
    <source>
        <dbReference type="EMBL" id="CAG6606262.1"/>
    </source>
</evidence>
<organism evidence="2">
    <name type="scientific">Cacopsylla melanoneura</name>
    <dbReference type="NCBI Taxonomy" id="428564"/>
    <lineage>
        <taxon>Eukaryota</taxon>
        <taxon>Metazoa</taxon>
        <taxon>Ecdysozoa</taxon>
        <taxon>Arthropoda</taxon>
        <taxon>Hexapoda</taxon>
        <taxon>Insecta</taxon>
        <taxon>Pterygota</taxon>
        <taxon>Neoptera</taxon>
        <taxon>Paraneoptera</taxon>
        <taxon>Hemiptera</taxon>
        <taxon>Sternorrhyncha</taxon>
        <taxon>Psylloidea</taxon>
        <taxon>Psyllidae</taxon>
        <taxon>Psyllinae</taxon>
        <taxon>Cacopsylla</taxon>
    </lineage>
</organism>
<sequence length="118" mass="13211">MKAEIPPRKTSTAAPNTHLGSSQTLNIKPLLPGTRNRQLAPNIKPLLLLPGIKLPRGIKNLPLRRLFQSLQHRPPRRTQLVLRPARRPVMFRKSSDPPSRFRPVSISVIPAVKTPSLT</sequence>
<proteinExistence type="predicted"/>
<evidence type="ECO:0000256" key="1">
    <source>
        <dbReference type="SAM" id="MobiDB-lite"/>
    </source>
</evidence>
<feature type="compositionally biased region" description="Polar residues" evidence="1">
    <location>
        <begin position="9"/>
        <end position="26"/>
    </location>
</feature>
<feature type="region of interest" description="Disordered" evidence="1">
    <location>
        <begin position="1"/>
        <end position="33"/>
    </location>
</feature>